<dbReference type="PANTHER" id="PTHR42756">
    <property type="entry name" value="TRANSCRIPTIONAL REGULATOR, MARR"/>
    <property type="match status" value="1"/>
</dbReference>
<reference evidence="5 7" key="1">
    <citation type="submission" date="2017-09" db="EMBL/GenBank/DDBJ databases">
        <title>Complete Genome Sequences of Two Strains of the Meat Spoilage Bacterium Brochothrix thermosphacta Isolated from Ground Chicken.</title>
        <authorList>
            <person name="Paoli G.C."/>
            <person name="Wijey C."/>
            <person name="Chen C.-Y."/>
            <person name="Nguyen L."/>
            <person name="Yan X."/>
            <person name="Irwin P.L."/>
        </authorList>
    </citation>
    <scope>NUCLEOTIDE SEQUENCE [LARGE SCALE GENOMIC DNA]</scope>
    <source>
        <strain evidence="5 7">BI</strain>
    </source>
</reference>
<dbReference type="Proteomes" id="UP000270190">
    <property type="component" value="Unassembled WGS sequence"/>
</dbReference>
<evidence type="ECO:0000256" key="1">
    <source>
        <dbReference type="ARBA" id="ARBA00023015"/>
    </source>
</evidence>
<keyword evidence="3" id="KW-0804">Transcription</keyword>
<dbReference type="SUPFAM" id="SSF46785">
    <property type="entry name" value="Winged helix' DNA-binding domain"/>
    <property type="match status" value="1"/>
</dbReference>
<dbReference type="PRINTS" id="PR00598">
    <property type="entry name" value="HTHMARR"/>
</dbReference>
<accession>A0A1D2LJZ3</accession>
<dbReference type="AlphaFoldDB" id="A0A1D2LJZ3"/>
<organism evidence="5 7">
    <name type="scientific">Brochothrix thermosphacta</name>
    <name type="common">Microbacterium thermosphactum</name>
    <dbReference type="NCBI Taxonomy" id="2756"/>
    <lineage>
        <taxon>Bacteria</taxon>
        <taxon>Bacillati</taxon>
        <taxon>Bacillota</taxon>
        <taxon>Bacilli</taxon>
        <taxon>Bacillales</taxon>
        <taxon>Listeriaceae</taxon>
        <taxon>Brochothrix</taxon>
    </lineage>
</organism>
<dbReference type="InterPro" id="IPR036390">
    <property type="entry name" value="WH_DNA-bd_sf"/>
</dbReference>
<dbReference type="GeneID" id="66537902"/>
<evidence type="ECO:0000259" key="4">
    <source>
        <dbReference type="PROSITE" id="PS50995"/>
    </source>
</evidence>
<dbReference type="InterPro" id="IPR011991">
    <property type="entry name" value="ArsR-like_HTH"/>
</dbReference>
<evidence type="ECO:0000313" key="6">
    <source>
        <dbReference type="EMBL" id="SPP27548.1"/>
    </source>
</evidence>
<dbReference type="PANTHER" id="PTHR42756:SF1">
    <property type="entry name" value="TRANSCRIPTIONAL REPRESSOR OF EMRAB OPERON"/>
    <property type="match status" value="1"/>
</dbReference>
<proteinExistence type="predicted"/>
<dbReference type="RefSeq" id="WP_069120779.1">
    <property type="nucleotide sequence ID" value="NZ_CBCPHX010000005.1"/>
</dbReference>
<dbReference type="KEGG" id="bths:CNY62_03535"/>
<reference evidence="6" key="3">
    <citation type="submission" date="2018-04" db="EMBL/GenBank/DDBJ databases">
        <authorList>
            <person name="Go L.Y."/>
            <person name="Mitchell J.A."/>
        </authorList>
    </citation>
    <scope>NUCLEOTIDE SEQUENCE</scope>
    <source>
        <strain evidence="6">BSAS1 3</strain>
    </source>
</reference>
<keyword evidence="1" id="KW-0805">Transcription regulation</keyword>
<dbReference type="STRING" id="2756.BFR44_00360"/>
<dbReference type="InterPro" id="IPR036388">
    <property type="entry name" value="WH-like_DNA-bd_sf"/>
</dbReference>
<name>A0A1D2LJZ3_BROTH</name>
<dbReference type="PROSITE" id="PS50995">
    <property type="entry name" value="HTH_MARR_2"/>
    <property type="match status" value="1"/>
</dbReference>
<evidence type="ECO:0000313" key="8">
    <source>
        <dbReference type="Proteomes" id="UP000270190"/>
    </source>
</evidence>
<keyword evidence="7" id="KW-1185">Reference proteome</keyword>
<evidence type="ECO:0000313" key="5">
    <source>
        <dbReference type="EMBL" id="ATF25547.1"/>
    </source>
</evidence>
<dbReference type="EMBL" id="OUNC01000008">
    <property type="protein sequence ID" value="SPP27548.1"/>
    <property type="molecule type" value="Genomic_DNA"/>
</dbReference>
<reference evidence="8" key="2">
    <citation type="submission" date="2018-04" db="EMBL/GenBank/DDBJ databases">
        <authorList>
            <person name="Illikoud N."/>
        </authorList>
    </citation>
    <scope>NUCLEOTIDE SEQUENCE [LARGE SCALE GENOMIC DNA]</scope>
</reference>
<sequence length="143" mass="16614">MEKNTLGSLIWLRIIRFTNISNQLSNEFLKEFGLTTAQFDVLVQIQVYKSITQMELAEKATVTQGGISRMLTRLEKEGYINRTQDWKTKYITLTESGEAIVNKAMPHQLKFQTSFFEDALTESEQKTLYQLMTKVHKNSLKKQ</sequence>
<keyword evidence="2" id="KW-0238">DNA-binding</keyword>
<dbReference type="InterPro" id="IPR000835">
    <property type="entry name" value="HTH_MarR-typ"/>
</dbReference>
<dbReference type="Pfam" id="PF01047">
    <property type="entry name" value="MarR"/>
    <property type="match status" value="1"/>
</dbReference>
<dbReference type="GO" id="GO:0003677">
    <property type="term" value="F:DNA binding"/>
    <property type="evidence" value="ECO:0007669"/>
    <property type="project" value="UniProtKB-KW"/>
</dbReference>
<dbReference type="Gene3D" id="1.10.10.10">
    <property type="entry name" value="Winged helix-like DNA-binding domain superfamily/Winged helix DNA-binding domain"/>
    <property type="match status" value="1"/>
</dbReference>
<gene>
    <name evidence="6" type="ORF">BTBSAS_160051</name>
    <name evidence="5" type="ORF">CNY62_03535</name>
</gene>
<dbReference type="GO" id="GO:0003700">
    <property type="term" value="F:DNA-binding transcription factor activity"/>
    <property type="evidence" value="ECO:0007669"/>
    <property type="project" value="InterPro"/>
</dbReference>
<protein>
    <submittedName>
        <fullName evidence="5">MarR family transcriptional regulator</fullName>
    </submittedName>
    <submittedName>
        <fullName evidence="6">Putative transcriptional regulator MhqR, MarR family</fullName>
    </submittedName>
</protein>
<evidence type="ECO:0000313" key="7">
    <source>
        <dbReference type="Proteomes" id="UP000243591"/>
    </source>
</evidence>
<dbReference type="EMBL" id="CP023483">
    <property type="protein sequence ID" value="ATF25547.1"/>
    <property type="molecule type" value="Genomic_DNA"/>
</dbReference>
<dbReference type="SMART" id="SM00347">
    <property type="entry name" value="HTH_MARR"/>
    <property type="match status" value="1"/>
</dbReference>
<dbReference type="OrthoDB" id="158803at2"/>
<evidence type="ECO:0000256" key="3">
    <source>
        <dbReference type="ARBA" id="ARBA00023163"/>
    </source>
</evidence>
<feature type="domain" description="HTH marR-type" evidence="4">
    <location>
        <begin position="1"/>
        <end position="137"/>
    </location>
</feature>
<dbReference type="Proteomes" id="UP000243591">
    <property type="component" value="Chromosome"/>
</dbReference>
<dbReference type="CDD" id="cd00090">
    <property type="entry name" value="HTH_ARSR"/>
    <property type="match status" value="1"/>
</dbReference>
<evidence type="ECO:0000256" key="2">
    <source>
        <dbReference type="ARBA" id="ARBA00023125"/>
    </source>
</evidence>